<dbReference type="GeneID" id="92931630"/>
<dbReference type="Proteomes" id="UP000005522">
    <property type="component" value="Chromosome"/>
</dbReference>
<evidence type="ECO:0000313" key="1">
    <source>
        <dbReference type="EMBL" id="AIA55294.1"/>
    </source>
</evidence>
<gene>
    <name evidence="1" type="ORF">Acaty_c1428</name>
</gene>
<dbReference type="EMBL" id="CP005986">
    <property type="protein sequence ID" value="AIA55294.1"/>
    <property type="molecule type" value="Genomic_DNA"/>
</dbReference>
<dbReference type="HOGENOM" id="CLU_1387676_0_0_6"/>
<dbReference type="eggNOG" id="ENOG5032QA7">
    <property type="taxonomic scope" value="Bacteria"/>
</dbReference>
<dbReference type="KEGG" id="acz:Acaty_c1428"/>
<reference evidence="1 2" key="1">
    <citation type="journal article" date="2009" name="J. Bacteriol.">
        <title>Draft genome sequence of the extremely acidophilic bacterium Acidithiobacillus caldus ATCC 51756 reveals metabolic versatility in the genus Acidithiobacillus.</title>
        <authorList>
            <person name="Valdes J."/>
            <person name="Quatrini R."/>
            <person name="Hallberg K."/>
            <person name="Dopson M."/>
            <person name="Valenzuela P.D."/>
            <person name="Holmes D.S."/>
        </authorList>
    </citation>
    <scope>NUCLEOTIDE SEQUENCE [LARGE SCALE GENOMIC DNA]</scope>
    <source>
        <strain evidence="2">ATCC 51756 / DSM 8584 / KU</strain>
    </source>
</reference>
<dbReference type="AlphaFoldDB" id="A0A059ZR14"/>
<evidence type="ECO:0000313" key="2">
    <source>
        <dbReference type="Proteomes" id="UP000005522"/>
    </source>
</evidence>
<name>A0A059ZR14_ACICK</name>
<organism evidence="1 2">
    <name type="scientific">Acidithiobacillus caldus (strain ATCC 51756 / DSM 8584 / KU)</name>
    <dbReference type="NCBI Taxonomy" id="637389"/>
    <lineage>
        <taxon>Bacteria</taxon>
        <taxon>Pseudomonadati</taxon>
        <taxon>Pseudomonadota</taxon>
        <taxon>Acidithiobacillia</taxon>
        <taxon>Acidithiobacillales</taxon>
        <taxon>Acidithiobacillaceae</taxon>
        <taxon>Acidithiobacillus</taxon>
    </lineage>
</organism>
<dbReference type="RefSeq" id="WP_004872268.1">
    <property type="nucleotide sequence ID" value="NZ_CP005986.1"/>
</dbReference>
<proteinExistence type="predicted"/>
<protein>
    <submittedName>
        <fullName evidence="1">Uncharacterized protein</fullName>
    </submittedName>
</protein>
<accession>A0A059ZR14</accession>
<sequence length="192" mass="22175">MQAEDALEYARHADLDRHFLEAVERLVMGQVSVGAPPAYAEDWEEAERLIARLADQGVGVRLEHVVDEHGGRWRCYLDWQDAVSLEWQMVDLEESTAARAVTRAALVWYYQQELSSANAQPPDAWAYFEVLERLGMARDFLSRALEDHPVLAAEAELRNQYQEIQERFNALYDLANRLFDQRLESPRLGTMH</sequence>